<name>A0AA43GZY4_9CYAN</name>
<dbReference type="GO" id="GO:0003677">
    <property type="term" value="F:DNA binding"/>
    <property type="evidence" value="ECO:0007669"/>
    <property type="project" value="InterPro"/>
</dbReference>
<dbReference type="SUPFAM" id="SSF47413">
    <property type="entry name" value="lambda repressor-like DNA-binding domains"/>
    <property type="match status" value="1"/>
</dbReference>
<dbReference type="EMBL" id="JANQDL010000084">
    <property type="protein sequence ID" value="MDH6064569.1"/>
    <property type="molecule type" value="Genomic_DNA"/>
</dbReference>
<sequence length="343" mass="37173">MTMTPVYLFTIPGNPSVKISQDELRSLLGEIEAELHSSKVYLRAVAKLKKLLGPTGEQVKILLKAVGREAISLAFQQFAQPEKLRESIQVSPTVKPETVSDSSTSKPELQTTNTDSRKSNLLAESTIKLKKCSETNSSGSTLNNGLNLYKKSNPTQLTKQTAAEQRQEIMCRIGQQLKQAREFQGLSLQQMNIYTHVPIHYMEAIENSKFDVLPEDTLVRGFIGAMGNALGLNGKNLAASLPPGDVMQSILPSWYNSIKSPGGLVMDIRPIHLYVGHTALVAGAVGGLSLISQQAKTDRDVNPNILTSPSLSVFKSSQMSEVNVKPGLNSGSVGSDIAPPEIF</sequence>
<dbReference type="Gene3D" id="1.10.260.40">
    <property type="entry name" value="lambda repressor-like DNA-binding domains"/>
    <property type="match status" value="1"/>
</dbReference>
<organism evidence="2 3">
    <name type="scientific">Umezakia ovalisporum FSS-62</name>
    <dbReference type="NCBI Taxonomy" id="2971776"/>
    <lineage>
        <taxon>Bacteria</taxon>
        <taxon>Bacillati</taxon>
        <taxon>Cyanobacteriota</taxon>
        <taxon>Cyanophyceae</taxon>
        <taxon>Nostocales</taxon>
        <taxon>Nodulariaceae</taxon>
        <taxon>Umezakia</taxon>
    </lineage>
</organism>
<dbReference type="AlphaFoldDB" id="A0AA43GZY4"/>
<reference evidence="2 3" key="1">
    <citation type="journal article" date="2023" name="J. Phycol.">
        <title>Chrysosporum ovalisporum is synonymous with the true-branching cyanobacterium Umezakia natans (Nostocales/Aphanizomenonaceae).</title>
        <authorList>
            <person name="McGregor G.B."/>
            <person name="Sendall B.C."/>
            <person name="Niiyama Y."/>
            <person name="Tuji A."/>
            <person name="Willis A."/>
        </authorList>
    </citation>
    <scope>NUCLEOTIDE SEQUENCE [LARGE SCALE GENOMIC DNA]</scope>
    <source>
        <strain evidence="2 3">FSS-62</strain>
    </source>
</reference>
<comment type="caution">
    <text evidence="2">The sequence shown here is derived from an EMBL/GenBank/DDBJ whole genome shotgun (WGS) entry which is preliminary data.</text>
</comment>
<dbReference type="PANTHER" id="PTHR34475">
    <property type="match status" value="1"/>
</dbReference>
<dbReference type="InterPro" id="IPR050400">
    <property type="entry name" value="Bact_Cytoskel_RodZ"/>
</dbReference>
<protein>
    <submittedName>
        <fullName evidence="2">Helix-turn-helix domain-containing protein</fullName>
    </submittedName>
</protein>
<accession>A0AA43GZY4</accession>
<dbReference type="PANTHER" id="PTHR34475:SF1">
    <property type="entry name" value="CYTOSKELETON PROTEIN RODZ"/>
    <property type="match status" value="1"/>
</dbReference>
<feature type="compositionally biased region" description="Polar residues" evidence="1">
    <location>
        <begin position="99"/>
        <end position="114"/>
    </location>
</feature>
<proteinExistence type="predicted"/>
<dbReference type="RefSeq" id="WP_280657090.1">
    <property type="nucleotide sequence ID" value="NZ_JANQDL010000084.1"/>
</dbReference>
<dbReference type="Pfam" id="PF13413">
    <property type="entry name" value="HTH_25"/>
    <property type="match status" value="1"/>
</dbReference>
<evidence type="ECO:0000256" key="1">
    <source>
        <dbReference type="SAM" id="MobiDB-lite"/>
    </source>
</evidence>
<gene>
    <name evidence="2" type="ORF">NWP23_12480</name>
</gene>
<dbReference type="Proteomes" id="UP001159370">
    <property type="component" value="Unassembled WGS sequence"/>
</dbReference>
<feature type="region of interest" description="Disordered" evidence="1">
    <location>
        <begin position="86"/>
        <end position="117"/>
    </location>
</feature>
<dbReference type="InterPro" id="IPR010982">
    <property type="entry name" value="Lambda_DNA-bd_dom_sf"/>
</dbReference>
<evidence type="ECO:0000313" key="2">
    <source>
        <dbReference type="EMBL" id="MDH6064569.1"/>
    </source>
</evidence>
<evidence type="ECO:0000313" key="3">
    <source>
        <dbReference type="Proteomes" id="UP001159370"/>
    </source>
</evidence>